<dbReference type="Proteomes" id="UP000635726">
    <property type="component" value="Unassembled WGS sequence"/>
</dbReference>
<protein>
    <submittedName>
        <fullName evidence="1">Uncharacterized protein</fullName>
    </submittedName>
</protein>
<organism evidence="1 2">
    <name type="scientific">Deinococcus aquiradiocola</name>
    <dbReference type="NCBI Taxonomy" id="393059"/>
    <lineage>
        <taxon>Bacteria</taxon>
        <taxon>Thermotogati</taxon>
        <taxon>Deinococcota</taxon>
        <taxon>Deinococci</taxon>
        <taxon>Deinococcales</taxon>
        <taxon>Deinococcaceae</taxon>
        <taxon>Deinococcus</taxon>
    </lineage>
</organism>
<comment type="caution">
    <text evidence="1">The sequence shown here is derived from an EMBL/GenBank/DDBJ whole genome shotgun (WGS) entry which is preliminary data.</text>
</comment>
<dbReference type="RefSeq" id="WP_188960421.1">
    <property type="nucleotide sequence ID" value="NZ_BMOE01000001.1"/>
</dbReference>
<reference evidence="1" key="1">
    <citation type="journal article" date="2014" name="Int. J. Syst. Evol. Microbiol.">
        <title>Complete genome sequence of Corynebacterium casei LMG S-19264T (=DSM 44701T), isolated from a smear-ripened cheese.</title>
        <authorList>
            <consortium name="US DOE Joint Genome Institute (JGI-PGF)"/>
            <person name="Walter F."/>
            <person name="Albersmeier A."/>
            <person name="Kalinowski J."/>
            <person name="Ruckert C."/>
        </authorList>
    </citation>
    <scope>NUCLEOTIDE SEQUENCE</scope>
    <source>
        <strain evidence="1">JCM 14371</strain>
    </source>
</reference>
<dbReference type="AlphaFoldDB" id="A0A917P577"/>
<keyword evidence="2" id="KW-1185">Reference proteome</keyword>
<evidence type="ECO:0000313" key="1">
    <source>
        <dbReference type="EMBL" id="GGJ62248.1"/>
    </source>
</evidence>
<dbReference type="EMBL" id="BMOE01000001">
    <property type="protein sequence ID" value="GGJ62248.1"/>
    <property type="molecule type" value="Genomic_DNA"/>
</dbReference>
<reference evidence="1" key="2">
    <citation type="submission" date="2020-09" db="EMBL/GenBank/DDBJ databases">
        <authorList>
            <person name="Sun Q."/>
            <person name="Ohkuma M."/>
        </authorList>
    </citation>
    <scope>NUCLEOTIDE SEQUENCE</scope>
    <source>
        <strain evidence="1">JCM 14371</strain>
    </source>
</reference>
<gene>
    <name evidence="1" type="ORF">GCM10008939_02590</name>
</gene>
<evidence type="ECO:0000313" key="2">
    <source>
        <dbReference type="Proteomes" id="UP000635726"/>
    </source>
</evidence>
<sequence length="165" mass="17972">MADPARHLRLPSRPPGARPLEFRPPVLNGVVLAALLTSGAWQLFTELRQPAGACCTPSYYNHLPSIRFMAAWTALVALQCLVTFQVVAVQGDTVRVRLFGTPLGFTRPLGHVRVTRHRAASGAATDSVGTDTAQDYIFRLGPWPLGIRPDHADYAELITDLPAPH</sequence>
<name>A0A917P577_9DEIO</name>
<proteinExistence type="predicted"/>
<accession>A0A917P577</accession>